<accession>A0A1R2D190</accession>
<protein>
    <submittedName>
        <fullName evidence="2">Uncharacterized protein</fullName>
    </submittedName>
</protein>
<evidence type="ECO:0000313" key="3">
    <source>
        <dbReference type="Proteomes" id="UP000187209"/>
    </source>
</evidence>
<sequence length="331" mass="39047">MEGEHRKRLKKLKSKVVPTISSDLIPKKKSISLTEKIPEKHPDLDEDDSLDDFISDRIEYDRYGPPVSSEESAHSTDEEHYIKKRKKIKETPSEESAKSSNSENFIESEDFSSQHEENEKQEILVGKKALEVKRQQGLIPDHKSKKTEKSPEKKKMKKIKKREDESEKRKKEKSKPKDQKKYVQYSEFNEKERKKAEMVTKILQRWWYALDDWPPQEYNYIDALREAKLRLVTKENWSIEPTFNDDGFEKVMLVPGYSGIFINHIGFIKDLRPQNTCPSFDNLFSKPLLEIREILVKALSNQIEQLKAQPKVDKDLMKELTKELAYYQKQI</sequence>
<feature type="compositionally biased region" description="Acidic residues" evidence="1">
    <location>
        <begin position="44"/>
        <end position="53"/>
    </location>
</feature>
<dbReference type="AlphaFoldDB" id="A0A1R2D190"/>
<evidence type="ECO:0000256" key="1">
    <source>
        <dbReference type="SAM" id="MobiDB-lite"/>
    </source>
</evidence>
<comment type="caution">
    <text evidence="2">The sequence shown here is derived from an EMBL/GenBank/DDBJ whole genome shotgun (WGS) entry which is preliminary data.</text>
</comment>
<dbReference type="Proteomes" id="UP000187209">
    <property type="component" value="Unassembled WGS sequence"/>
</dbReference>
<feature type="compositionally biased region" description="Basic and acidic residues" evidence="1">
    <location>
        <begin position="71"/>
        <end position="81"/>
    </location>
</feature>
<dbReference type="EMBL" id="MPUH01000018">
    <property type="protein sequence ID" value="OMJ95012.1"/>
    <property type="molecule type" value="Genomic_DNA"/>
</dbReference>
<gene>
    <name evidence="2" type="ORF">SteCoe_1710</name>
</gene>
<evidence type="ECO:0000313" key="2">
    <source>
        <dbReference type="EMBL" id="OMJ95012.1"/>
    </source>
</evidence>
<proteinExistence type="predicted"/>
<feature type="compositionally biased region" description="Basic and acidic residues" evidence="1">
    <location>
        <begin position="161"/>
        <end position="181"/>
    </location>
</feature>
<feature type="region of interest" description="Disordered" evidence="1">
    <location>
        <begin position="36"/>
        <end position="181"/>
    </location>
</feature>
<dbReference type="OrthoDB" id="313312at2759"/>
<keyword evidence="3" id="KW-1185">Reference proteome</keyword>
<organism evidence="2 3">
    <name type="scientific">Stentor coeruleus</name>
    <dbReference type="NCBI Taxonomy" id="5963"/>
    <lineage>
        <taxon>Eukaryota</taxon>
        <taxon>Sar</taxon>
        <taxon>Alveolata</taxon>
        <taxon>Ciliophora</taxon>
        <taxon>Postciliodesmatophora</taxon>
        <taxon>Heterotrichea</taxon>
        <taxon>Heterotrichida</taxon>
        <taxon>Stentoridae</taxon>
        <taxon>Stentor</taxon>
    </lineage>
</organism>
<feature type="compositionally biased region" description="Basic and acidic residues" evidence="1">
    <location>
        <begin position="112"/>
        <end position="122"/>
    </location>
</feature>
<name>A0A1R2D190_9CILI</name>
<reference evidence="2 3" key="1">
    <citation type="submission" date="2016-11" db="EMBL/GenBank/DDBJ databases">
        <title>The macronuclear genome of Stentor coeruleus: a giant cell with tiny introns.</title>
        <authorList>
            <person name="Slabodnick M."/>
            <person name="Ruby J.G."/>
            <person name="Reiff S.B."/>
            <person name="Swart E.C."/>
            <person name="Gosai S."/>
            <person name="Prabakaran S."/>
            <person name="Witkowska E."/>
            <person name="Larue G.E."/>
            <person name="Fisher S."/>
            <person name="Freeman R.M."/>
            <person name="Gunawardena J."/>
            <person name="Chu W."/>
            <person name="Stover N.A."/>
            <person name="Gregory B.D."/>
            <person name="Nowacki M."/>
            <person name="Derisi J."/>
            <person name="Roy S.W."/>
            <person name="Marshall W.F."/>
            <person name="Sood P."/>
        </authorList>
    </citation>
    <scope>NUCLEOTIDE SEQUENCE [LARGE SCALE GENOMIC DNA]</scope>
    <source>
        <strain evidence="2">WM001</strain>
    </source>
</reference>